<accession>A0A4T0HX81</accession>
<feature type="transmembrane region" description="Helical" evidence="5">
    <location>
        <begin position="130"/>
        <end position="146"/>
    </location>
</feature>
<keyword evidence="2 5" id="KW-0812">Transmembrane</keyword>
<dbReference type="InterPro" id="IPR004853">
    <property type="entry name" value="Sugar_P_trans_dom"/>
</dbReference>
<feature type="transmembrane region" description="Helical" evidence="5">
    <location>
        <begin position="191"/>
        <end position="208"/>
    </location>
</feature>
<feature type="transmembrane region" description="Helical" evidence="5">
    <location>
        <begin position="228"/>
        <end position="251"/>
    </location>
</feature>
<proteinExistence type="predicted"/>
<dbReference type="PANTHER" id="PTHR11132">
    <property type="entry name" value="SOLUTE CARRIER FAMILY 35"/>
    <property type="match status" value="1"/>
</dbReference>
<evidence type="ECO:0000256" key="5">
    <source>
        <dbReference type="SAM" id="Phobius"/>
    </source>
</evidence>
<feature type="transmembrane region" description="Helical" evidence="5">
    <location>
        <begin position="74"/>
        <end position="91"/>
    </location>
</feature>
<sequence>MTQGKEHSRLAVAGVVVFYLTAAIVMVLVNKAVLNVSNTPPLFFLFIQLAIAVLLLLISHAVKLVRLPRIEKKVVRGLWKLIGVNVAGLSFNNYCLKYIDASFYQVARGLVLPITVIISYAFLKTRPSNWILCACFIICLGFFTSVHPGNAHLNMRGIIFGLLSSLTTAAHAVVIKTSLPVVGGSTIDMAYYVNLFSAFLFVPLSVIMGELPTIYALFFHTNAHDLSVFSIGAALTGVVGFLICIAGFLSIKVTSPITHMVSSAVRSALMAVLGVVLFDEHLSSEKIASIVIIVLGSVFYTWIKDRESRAAARADHDYEHLDQQPLETIHVDGQSDGSGERDGDVNILFEAPPEYDYSEEQQLKKQTAHSSF</sequence>
<gene>
    <name evidence="7" type="ORF">E3P90_03336</name>
</gene>
<evidence type="ECO:0000259" key="6">
    <source>
        <dbReference type="Pfam" id="PF03151"/>
    </source>
</evidence>
<evidence type="ECO:0000256" key="3">
    <source>
        <dbReference type="ARBA" id="ARBA00022989"/>
    </source>
</evidence>
<dbReference type="Proteomes" id="UP000306954">
    <property type="component" value="Unassembled WGS sequence"/>
</dbReference>
<evidence type="ECO:0000256" key="4">
    <source>
        <dbReference type="ARBA" id="ARBA00023136"/>
    </source>
</evidence>
<feature type="transmembrane region" description="Helical" evidence="5">
    <location>
        <begin position="103"/>
        <end position="123"/>
    </location>
</feature>
<dbReference type="EMBL" id="SPOF01000044">
    <property type="protein sequence ID" value="TIB09275.1"/>
    <property type="molecule type" value="Genomic_DNA"/>
</dbReference>
<dbReference type="AlphaFoldDB" id="A0A4T0HX81"/>
<comment type="subcellular location">
    <subcellularLocation>
        <location evidence="1">Membrane</location>
        <topology evidence="1">Multi-pass membrane protein</topology>
    </subcellularLocation>
</comment>
<name>A0A4T0HX81_WALIC</name>
<protein>
    <recommendedName>
        <fullName evidence="6">Sugar phosphate transporter domain-containing protein</fullName>
    </recommendedName>
</protein>
<feature type="transmembrane region" description="Helical" evidence="5">
    <location>
        <begin position="158"/>
        <end position="179"/>
    </location>
</feature>
<feature type="domain" description="Sugar phosphate transporter" evidence="6">
    <location>
        <begin position="14"/>
        <end position="300"/>
    </location>
</feature>
<keyword evidence="4 5" id="KW-0472">Membrane</keyword>
<comment type="caution">
    <text evidence="7">The sequence shown here is derived from an EMBL/GenBank/DDBJ whole genome shotgun (WGS) entry which is preliminary data.</text>
</comment>
<evidence type="ECO:0000313" key="7">
    <source>
        <dbReference type="EMBL" id="TIB09275.1"/>
    </source>
</evidence>
<organism evidence="7 8">
    <name type="scientific">Wallemia ichthyophaga</name>
    <dbReference type="NCBI Taxonomy" id="245174"/>
    <lineage>
        <taxon>Eukaryota</taxon>
        <taxon>Fungi</taxon>
        <taxon>Dikarya</taxon>
        <taxon>Basidiomycota</taxon>
        <taxon>Wallemiomycotina</taxon>
        <taxon>Wallemiomycetes</taxon>
        <taxon>Wallemiales</taxon>
        <taxon>Wallemiaceae</taxon>
        <taxon>Wallemia</taxon>
    </lineage>
</organism>
<feature type="transmembrane region" description="Helical" evidence="5">
    <location>
        <begin position="12"/>
        <end position="30"/>
    </location>
</feature>
<dbReference type="SUPFAM" id="SSF103481">
    <property type="entry name" value="Multidrug resistance efflux transporter EmrE"/>
    <property type="match status" value="2"/>
</dbReference>
<dbReference type="Pfam" id="PF03151">
    <property type="entry name" value="TPT"/>
    <property type="match status" value="1"/>
</dbReference>
<feature type="transmembrane region" description="Helical" evidence="5">
    <location>
        <begin position="287"/>
        <end position="303"/>
    </location>
</feature>
<feature type="transmembrane region" description="Helical" evidence="5">
    <location>
        <begin position="42"/>
        <end position="62"/>
    </location>
</feature>
<dbReference type="InterPro" id="IPR037185">
    <property type="entry name" value="EmrE-like"/>
</dbReference>
<feature type="transmembrane region" description="Helical" evidence="5">
    <location>
        <begin position="263"/>
        <end position="281"/>
    </location>
</feature>
<keyword evidence="3 5" id="KW-1133">Transmembrane helix</keyword>
<reference evidence="7 8" key="1">
    <citation type="submission" date="2019-03" db="EMBL/GenBank/DDBJ databases">
        <title>Sequencing 23 genomes of Wallemia ichthyophaga.</title>
        <authorList>
            <person name="Gostincar C."/>
        </authorList>
    </citation>
    <scope>NUCLEOTIDE SEQUENCE [LARGE SCALE GENOMIC DNA]</scope>
    <source>
        <strain evidence="7 8">EXF-8621</strain>
    </source>
</reference>
<evidence type="ECO:0000256" key="2">
    <source>
        <dbReference type="ARBA" id="ARBA00022692"/>
    </source>
</evidence>
<dbReference type="GO" id="GO:0016020">
    <property type="term" value="C:membrane"/>
    <property type="evidence" value="ECO:0007669"/>
    <property type="project" value="UniProtKB-SubCell"/>
</dbReference>
<dbReference type="InterPro" id="IPR050186">
    <property type="entry name" value="TPT_transporter"/>
</dbReference>
<evidence type="ECO:0000313" key="8">
    <source>
        <dbReference type="Proteomes" id="UP000306954"/>
    </source>
</evidence>
<evidence type="ECO:0000256" key="1">
    <source>
        <dbReference type="ARBA" id="ARBA00004141"/>
    </source>
</evidence>